<dbReference type="AlphaFoldDB" id="A0A6P3XLP7"/>
<feature type="region of interest" description="Disordered" evidence="2">
    <location>
        <begin position="43"/>
        <end position="142"/>
    </location>
</feature>
<proteinExistence type="predicted"/>
<protein>
    <submittedName>
        <fullName evidence="4">Neurofilament heavy polypeptide-like isoform X2</fullName>
    </submittedName>
</protein>
<reference evidence="4" key="1">
    <citation type="submission" date="2025-08" db="UniProtKB">
        <authorList>
            <consortium name="RefSeq"/>
        </authorList>
    </citation>
    <scope>IDENTIFICATION</scope>
</reference>
<evidence type="ECO:0000256" key="1">
    <source>
        <dbReference type="SAM" id="Coils"/>
    </source>
</evidence>
<dbReference type="GeneID" id="106746628"/>
<evidence type="ECO:0000256" key="2">
    <source>
        <dbReference type="SAM" id="MobiDB-lite"/>
    </source>
</evidence>
<name>A0A6P3XLP7_DINQU</name>
<keyword evidence="1" id="KW-0175">Coiled coil</keyword>
<evidence type="ECO:0000313" key="3">
    <source>
        <dbReference type="Proteomes" id="UP000515204"/>
    </source>
</evidence>
<gene>
    <name evidence="4" type="primary">LOC106746628</name>
</gene>
<feature type="compositionally biased region" description="Basic and acidic residues" evidence="2">
    <location>
        <begin position="98"/>
        <end position="108"/>
    </location>
</feature>
<accession>A0A6P3XLP7</accession>
<feature type="coiled-coil region" evidence="1">
    <location>
        <begin position="188"/>
        <end position="303"/>
    </location>
</feature>
<dbReference type="OrthoDB" id="6620016at2759"/>
<dbReference type="RefSeq" id="XP_014478899.1">
    <property type="nucleotide sequence ID" value="XM_014623413.1"/>
</dbReference>
<feature type="compositionally biased region" description="Low complexity" evidence="2">
    <location>
        <begin position="86"/>
        <end position="97"/>
    </location>
</feature>
<organism evidence="3 4">
    <name type="scientific">Dinoponera quadriceps</name>
    <name type="common">South American ant</name>
    <dbReference type="NCBI Taxonomy" id="609295"/>
    <lineage>
        <taxon>Eukaryota</taxon>
        <taxon>Metazoa</taxon>
        <taxon>Ecdysozoa</taxon>
        <taxon>Arthropoda</taxon>
        <taxon>Hexapoda</taxon>
        <taxon>Insecta</taxon>
        <taxon>Pterygota</taxon>
        <taxon>Neoptera</taxon>
        <taxon>Endopterygota</taxon>
        <taxon>Hymenoptera</taxon>
        <taxon>Apocrita</taxon>
        <taxon>Aculeata</taxon>
        <taxon>Formicoidea</taxon>
        <taxon>Formicidae</taxon>
        <taxon>Ponerinae</taxon>
        <taxon>Ponerini</taxon>
        <taxon>Dinoponera</taxon>
    </lineage>
</organism>
<feature type="compositionally biased region" description="Basic and acidic residues" evidence="2">
    <location>
        <begin position="127"/>
        <end position="142"/>
    </location>
</feature>
<dbReference type="Proteomes" id="UP000515204">
    <property type="component" value="Unplaced"/>
</dbReference>
<evidence type="ECO:0000313" key="4">
    <source>
        <dbReference type="RefSeq" id="XP_014478899.1"/>
    </source>
</evidence>
<sequence length="309" mass="33866">MEGPTPTAGGDAPVIEVTKTNRSIDDSSSAAAIKPAHVEITSENVAVEMNHPISTGAEANKPAEGVADSGTKTTDTNAEDPEKDATAAACQPASAQPPDEKKADDNSERNIAQAKGDNAASVSQLEEQVRSRTKERDAYRKKLEDTEKKLAVLQTTYNATTRHAGDETGLQRSVDQLRGQLAQTALMYEERNQIVASQENQINALNNQVTSLKEVVSITRDLLQIRNMEVKQLQTEVDSMERKIAEERDRHNAMISKMDAAMRLNADLKKEYETQLSLFQSLREKYGEKITLLSEEKRALEAAASTPAK</sequence>
<keyword evidence="3" id="KW-1185">Reference proteome</keyword>